<sequence>MLGAVFLAAWLSTPGPFVLVNGTGSGLTQIAIRQSSSSGVWKPLGGGALSPGARASEPAPGGELCAFDIRGKAGDTLVTWQSVNLCDVKVVTLNRRSDGTAWVDYD</sequence>
<accession>A0ABQ5Z7I1</accession>
<evidence type="ECO:0000313" key="1">
    <source>
        <dbReference type="EMBL" id="GLR48760.1"/>
    </source>
</evidence>
<dbReference type="EMBL" id="BSOO01000040">
    <property type="protein sequence ID" value="GLR48760.1"/>
    <property type="molecule type" value="Genomic_DNA"/>
</dbReference>
<evidence type="ECO:0000313" key="2">
    <source>
        <dbReference type="Proteomes" id="UP001156703"/>
    </source>
</evidence>
<protein>
    <submittedName>
        <fullName evidence="1">Uncharacterized protein</fullName>
    </submittedName>
</protein>
<comment type="caution">
    <text evidence="1">The sequence shown here is derived from an EMBL/GenBank/DDBJ whole genome shotgun (WGS) entry which is preliminary data.</text>
</comment>
<dbReference type="Proteomes" id="UP001156703">
    <property type="component" value="Unassembled WGS sequence"/>
</dbReference>
<name>A0ABQ5Z7I1_9SPHN</name>
<proteinExistence type="predicted"/>
<dbReference type="RefSeq" id="WP_156956847.1">
    <property type="nucleotide sequence ID" value="NZ_BSOO01000040.1"/>
</dbReference>
<organism evidence="1 2">
    <name type="scientific">Sphingomonas astaxanthinifaciens DSM 22298</name>
    <dbReference type="NCBI Taxonomy" id="1123267"/>
    <lineage>
        <taxon>Bacteria</taxon>
        <taxon>Pseudomonadati</taxon>
        <taxon>Pseudomonadota</taxon>
        <taxon>Alphaproteobacteria</taxon>
        <taxon>Sphingomonadales</taxon>
        <taxon>Sphingomonadaceae</taxon>
        <taxon>Sphingomonas</taxon>
    </lineage>
</organism>
<keyword evidence="2" id="KW-1185">Reference proteome</keyword>
<gene>
    <name evidence="1" type="ORF">GCM10007925_24810</name>
</gene>
<reference evidence="2" key="1">
    <citation type="journal article" date="2019" name="Int. J. Syst. Evol. Microbiol.">
        <title>The Global Catalogue of Microorganisms (GCM) 10K type strain sequencing project: providing services to taxonomists for standard genome sequencing and annotation.</title>
        <authorList>
            <consortium name="The Broad Institute Genomics Platform"/>
            <consortium name="The Broad Institute Genome Sequencing Center for Infectious Disease"/>
            <person name="Wu L."/>
            <person name="Ma J."/>
        </authorList>
    </citation>
    <scope>NUCLEOTIDE SEQUENCE [LARGE SCALE GENOMIC DNA]</scope>
    <source>
        <strain evidence="2">NBRC 102146</strain>
    </source>
</reference>